<sequence length="100" mass="11320">MTKLTNNQKKFLRSKGHSLKPVVMLGQHGLSEGVLAELKTSLETHELLKIKVRGDDKDHKQAIINEIVEISKAHLVQVIGNVMVIYRAFDEDPQIILPRK</sequence>
<evidence type="ECO:0000256" key="1">
    <source>
        <dbReference type="ARBA" id="ARBA00022884"/>
    </source>
</evidence>
<dbReference type="InterPro" id="IPR035920">
    <property type="entry name" value="YhbY-like_sf"/>
</dbReference>
<dbReference type="Pfam" id="PF01985">
    <property type="entry name" value="CRS1_YhbY"/>
    <property type="match status" value="1"/>
</dbReference>
<dbReference type="PROSITE" id="PS51295">
    <property type="entry name" value="CRM"/>
    <property type="match status" value="1"/>
</dbReference>
<protein>
    <submittedName>
        <fullName evidence="3">RNA binding protein</fullName>
    </submittedName>
</protein>
<gene>
    <name evidence="3" type="ORF">MNB_SUP05-4-968</name>
</gene>
<dbReference type="InterPro" id="IPR051925">
    <property type="entry name" value="RNA-binding_domain"/>
</dbReference>
<dbReference type="NCBIfam" id="TIGR00253">
    <property type="entry name" value="RNA_bind_YhbY"/>
    <property type="match status" value="1"/>
</dbReference>
<organism evidence="3">
    <name type="scientific">hydrothermal vent metagenome</name>
    <dbReference type="NCBI Taxonomy" id="652676"/>
    <lineage>
        <taxon>unclassified sequences</taxon>
        <taxon>metagenomes</taxon>
        <taxon>ecological metagenomes</taxon>
    </lineage>
</organism>
<dbReference type="AlphaFoldDB" id="A0A1W1D9R4"/>
<proteinExistence type="predicted"/>
<dbReference type="EMBL" id="FPHR01000018">
    <property type="protein sequence ID" value="SFV77177.1"/>
    <property type="molecule type" value="Genomic_DNA"/>
</dbReference>
<name>A0A1W1D9R4_9ZZZZ</name>
<evidence type="ECO:0000313" key="3">
    <source>
        <dbReference type="EMBL" id="SFV77177.1"/>
    </source>
</evidence>
<evidence type="ECO:0000259" key="2">
    <source>
        <dbReference type="PROSITE" id="PS51295"/>
    </source>
</evidence>
<reference evidence="3" key="1">
    <citation type="submission" date="2016-10" db="EMBL/GenBank/DDBJ databases">
        <authorList>
            <person name="de Groot N.N."/>
        </authorList>
    </citation>
    <scope>NUCLEOTIDE SEQUENCE</scope>
</reference>
<dbReference type="PANTHER" id="PTHR40065:SF3">
    <property type="entry name" value="RNA-BINDING PROTEIN YHBY"/>
    <property type="match status" value="1"/>
</dbReference>
<feature type="domain" description="CRM" evidence="2">
    <location>
        <begin position="2"/>
        <end position="98"/>
    </location>
</feature>
<dbReference type="SUPFAM" id="SSF75471">
    <property type="entry name" value="YhbY-like"/>
    <property type="match status" value="1"/>
</dbReference>
<dbReference type="SMART" id="SM01103">
    <property type="entry name" value="CRS1_YhbY"/>
    <property type="match status" value="1"/>
</dbReference>
<dbReference type="InterPro" id="IPR017924">
    <property type="entry name" value="RNA-binding_YhbY"/>
</dbReference>
<accession>A0A1W1D9R4</accession>
<keyword evidence="1" id="KW-0694">RNA-binding</keyword>
<dbReference type="InterPro" id="IPR001890">
    <property type="entry name" value="RNA-binding_CRM"/>
</dbReference>
<dbReference type="Gene3D" id="3.30.110.60">
    <property type="entry name" value="YhbY-like"/>
    <property type="match status" value="1"/>
</dbReference>
<dbReference type="PANTHER" id="PTHR40065">
    <property type="entry name" value="RNA-BINDING PROTEIN YHBY"/>
    <property type="match status" value="1"/>
</dbReference>
<dbReference type="GO" id="GO:0003723">
    <property type="term" value="F:RNA binding"/>
    <property type="evidence" value="ECO:0007669"/>
    <property type="project" value="UniProtKB-KW"/>
</dbReference>